<dbReference type="GO" id="GO:0000398">
    <property type="term" value="P:mRNA splicing, via spliceosome"/>
    <property type="evidence" value="ECO:0007669"/>
    <property type="project" value="InterPro"/>
</dbReference>
<dbReference type="PANTHER" id="PTHR19923:SF0">
    <property type="entry name" value="PLEIOTROPIC REGULATOR 1"/>
    <property type="match status" value="1"/>
</dbReference>
<dbReference type="OrthoDB" id="10256122at2759"/>
<dbReference type="AlphaFoldDB" id="A0A9K3GNJ3"/>
<dbReference type="PANTHER" id="PTHR19923">
    <property type="entry name" value="WD40 REPEAT PROTEINPRL1/PRL2-RELATED"/>
    <property type="match status" value="1"/>
</dbReference>
<dbReference type="Proteomes" id="UP000265618">
    <property type="component" value="Unassembled WGS sequence"/>
</dbReference>
<dbReference type="EMBL" id="BDIP01005064">
    <property type="protein sequence ID" value="GIQ89458.1"/>
    <property type="molecule type" value="Genomic_DNA"/>
</dbReference>
<dbReference type="GO" id="GO:0071013">
    <property type="term" value="C:catalytic step 2 spliceosome"/>
    <property type="evidence" value="ECO:0007669"/>
    <property type="project" value="TreeGrafter"/>
</dbReference>
<dbReference type="GO" id="GO:0071011">
    <property type="term" value="C:precatalytic spliceosome"/>
    <property type="evidence" value="ECO:0007669"/>
    <property type="project" value="TreeGrafter"/>
</dbReference>
<gene>
    <name evidence="1" type="ORF">KIPB_011931</name>
</gene>
<reference evidence="1 2" key="1">
    <citation type="journal article" date="2018" name="PLoS ONE">
        <title>The draft genome of Kipferlia bialata reveals reductive genome evolution in fornicate parasites.</title>
        <authorList>
            <person name="Tanifuji G."/>
            <person name="Takabayashi S."/>
            <person name="Kume K."/>
            <person name="Takagi M."/>
            <person name="Nakayama T."/>
            <person name="Kamikawa R."/>
            <person name="Inagaki Y."/>
            <person name="Hashimoto T."/>
        </authorList>
    </citation>
    <scope>NUCLEOTIDE SEQUENCE [LARGE SCALE GENOMIC DNA]</scope>
    <source>
        <strain evidence="1">NY0173</strain>
    </source>
</reference>
<evidence type="ECO:0000313" key="1">
    <source>
        <dbReference type="EMBL" id="GIQ89458.1"/>
    </source>
</evidence>
<protein>
    <submittedName>
        <fullName evidence="1">Uncharacterized protein</fullName>
    </submittedName>
</protein>
<sequence length="130" mass="14603">MRKYHLPSGQLMHMVKKECGQIRDLALTPQYAEGDDGWIMAGVTNDGLLSLWDYESSHEYCRMRLPAVKGSLESETGLLCCEFDNTGSILLAAGYDKAVKVLRLRDEDTPESRPIKGFVAPEVYMSLDKE</sequence>
<comment type="caution">
    <text evidence="1">The sequence shown here is derived from an EMBL/GenBank/DDBJ whole genome shotgun (WGS) entry which is preliminary data.</text>
</comment>
<accession>A0A9K3GNJ3</accession>
<dbReference type="InterPro" id="IPR015943">
    <property type="entry name" value="WD40/YVTN_repeat-like_dom_sf"/>
</dbReference>
<dbReference type="GO" id="GO:0000974">
    <property type="term" value="C:Prp19 complex"/>
    <property type="evidence" value="ECO:0007669"/>
    <property type="project" value="TreeGrafter"/>
</dbReference>
<proteinExistence type="predicted"/>
<name>A0A9K3GNJ3_9EUKA</name>
<dbReference type="InterPro" id="IPR036322">
    <property type="entry name" value="WD40_repeat_dom_sf"/>
</dbReference>
<dbReference type="InterPro" id="IPR045241">
    <property type="entry name" value="Prp46/PLRG1-like"/>
</dbReference>
<organism evidence="1 2">
    <name type="scientific">Kipferlia bialata</name>
    <dbReference type="NCBI Taxonomy" id="797122"/>
    <lineage>
        <taxon>Eukaryota</taxon>
        <taxon>Metamonada</taxon>
        <taxon>Carpediemonas-like organisms</taxon>
        <taxon>Kipferlia</taxon>
    </lineage>
</organism>
<evidence type="ECO:0000313" key="2">
    <source>
        <dbReference type="Proteomes" id="UP000265618"/>
    </source>
</evidence>
<dbReference type="Gene3D" id="2.130.10.10">
    <property type="entry name" value="YVTN repeat-like/Quinoprotein amine dehydrogenase"/>
    <property type="match status" value="1"/>
</dbReference>
<keyword evidence="2" id="KW-1185">Reference proteome</keyword>
<dbReference type="SUPFAM" id="SSF50978">
    <property type="entry name" value="WD40 repeat-like"/>
    <property type="match status" value="1"/>
</dbReference>